<evidence type="ECO:0000256" key="9">
    <source>
        <dbReference type="ARBA" id="ARBA00022842"/>
    </source>
</evidence>
<dbReference type="GO" id="GO:0009245">
    <property type="term" value="P:lipid A biosynthetic process"/>
    <property type="evidence" value="ECO:0007669"/>
    <property type="project" value="UniProtKB-UniRule"/>
</dbReference>
<dbReference type="GO" id="GO:0005737">
    <property type="term" value="C:cytoplasm"/>
    <property type="evidence" value="ECO:0007669"/>
    <property type="project" value="UniProtKB-SubCell"/>
</dbReference>
<feature type="region of interest" description="Linker" evidence="18">
    <location>
        <begin position="236"/>
        <end position="256"/>
    </location>
</feature>
<evidence type="ECO:0000256" key="8">
    <source>
        <dbReference type="ARBA" id="ARBA00022737"/>
    </source>
</evidence>
<dbReference type="InterPro" id="IPR038009">
    <property type="entry name" value="GlmU_C_LbH"/>
</dbReference>
<keyword evidence="7 18" id="KW-0479">Metal-binding</keyword>
<feature type="active site" description="Proton acceptor" evidence="18">
    <location>
        <position position="368"/>
    </location>
</feature>
<evidence type="ECO:0000256" key="19">
    <source>
        <dbReference type="SAM" id="MobiDB-lite"/>
    </source>
</evidence>
<comment type="catalytic activity">
    <reaction evidence="16 18">
        <text>N-acetyl-alpha-D-glucosamine 1-phosphate + UTP + H(+) = UDP-N-acetyl-alpha-D-glucosamine + diphosphate</text>
        <dbReference type="Rhea" id="RHEA:13509"/>
        <dbReference type="ChEBI" id="CHEBI:15378"/>
        <dbReference type="ChEBI" id="CHEBI:33019"/>
        <dbReference type="ChEBI" id="CHEBI:46398"/>
        <dbReference type="ChEBI" id="CHEBI:57705"/>
        <dbReference type="ChEBI" id="CHEBI:57776"/>
        <dbReference type="EC" id="2.7.7.23"/>
    </reaction>
</comment>
<keyword evidence="5 18" id="KW-0808">Transferase</keyword>
<dbReference type="GO" id="GO:0000902">
    <property type="term" value="P:cell morphogenesis"/>
    <property type="evidence" value="ECO:0007669"/>
    <property type="project" value="UniProtKB-UniRule"/>
</dbReference>
<dbReference type="EC" id="2.7.7.23" evidence="18"/>
<feature type="binding site" evidence="18">
    <location>
        <position position="23"/>
    </location>
    <ligand>
        <name>UDP-N-acetyl-alpha-D-glucosamine</name>
        <dbReference type="ChEBI" id="CHEBI:57705"/>
    </ligand>
</feature>
<dbReference type="GO" id="GO:0009252">
    <property type="term" value="P:peptidoglycan biosynthetic process"/>
    <property type="evidence" value="ECO:0007669"/>
    <property type="project" value="UniProtKB-UniRule"/>
</dbReference>
<feature type="binding site" evidence="18">
    <location>
        <position position="161"/>
    </location>
    <ligand>
        <name>UDP-N-acetyl-alpha-D-glucosamine</name>
        <dbReference type="ChEBI" id="CHEBI:57705"/>
    </ligand>
</feature>
<evidence type="ECO:0000256" key="11">
    <source>
        <dbReference type="ARBA" id="ARBA00022984"/>
    </source>
</evidence>
<evidence type="ECO:0000256" key="3">
    <source>
        <dbReference type="ARBA" id="ARBA00007947"/>
    </source>
</evidence>
<keyword evidence="9 18" id="KW-0460">Magnesium</keyword>
<comment type="catalytic activity">
    <reaction evidence="15 18">
        <text>alpha-D-glucosamine 1-phosphate + acetyl-CoA = N-acetyl-alpha-D-glucosamine 1-phosphate + CoA + H(+)</text>
        <dbReference type="Rhea" id="RHEA:13725"/>
        <dbReference type="ChEBI" id="CHEBI:15378"/>
        <dbReference type="ChEBI" id="CHEBI:57287"/>
        <dbReference type="ChEBI" id="CHEBI:57288"/>
        <dbReference type="ChEBI" id="CHEBI:57776"/>
        <dbReference type="ChEBI" id="CHEBI:58516"/>
        <dbReference type="EC" id="2.3.1.157"/>
    </reaction>
</comment>
<keyword evidence="13 18" id="KW-0012">Acyltransferase</keyword>
<dbReference type="AlphaFoldDB" id="A0A0K2SQJ8"/>
<evidence type="ECO:0000256" key="5">
    <source>
        <dbReference type="ARBA" id="ARBA00022679"/>
    </source>
</evidence>
<feature type="binding site" evidence="18">
    <location>
        <begin position="82"/>
        <end position="83"/>
    </location>
    <ligand>
        <name>UDP-N-acetyl-alpha-D-glucosamine</name>
        <dbReference type="ChEBI" id="CHEBI:57705"/>
    </ligand>
</feature>
<dbReference type="PATRIC" id="fig|1555112.3.peg.3635"/>
<proteinExistence type="inferred from homology"/>
<keyword evidence="11 18" id="KW-0573">Peptidoglycan synthesis</keyword>
<feature type="binding site" evidence="18">
    <location>
        <position position="428"/>
    </location>
    <ligand>
        <name>acetyl-CoA</name>
        <dbReference type="ChEBI" id="CHEBI:57288"/>
    </ligand>
</feature>
<feature type="binding site" evidence="18">
    <location>
        <begin position="9"/>
        <end position="12"/>
    </location>
    <ligand>
        <name>UDP-N-acetyl-alpha-D-glucosamine</name>
        <dbReference type="ChEBI" id="CHEBI:57705"/>
    </ligand>
</feature>
<dbReference type="InterPro" id="IPR050065">
    <property type="entry name" value="GlmU-like"/>
</dbReference>
<evidence type="ECO:0000256" key="14">
    <source>
        <dbReference type="ARBA" id="ARBA00023316"/>
    </source>
</evidence>
<feature type="binding site" evidence="18">
    <location>
        <position position="410"/>
    </location>
    <ligand>
        <name>acetyl-CoA</name>
        <dbReference type="ChEBI" id="CHEBI:57288"/>
    </ligand>
</feature>
<reference evidence="22" key="1">
    <citation type="submission" date="2015-07" db="EMBL/GenBank/DDBJ databases">
        <title>Complete genome sequence and phylogenetic analysis of Limnochorda pilosa.</title>
        <authorList>
            <person name="Watanabe M."/>
            <person name="Kojima H."/>
            <person name="Fukui M."/>
        </authorList>
    </citation>
    <scope>NUCLEOTIDE SEQUENCE [LARGE SCALE GENOMIC DNA]</scope>
    <source>
        <strain evidence="22">HC45</strain>
    </source>
</reference>
<dbReference type="Proteomes" id="UP000065807">
    <property type="component" value="Chromosome"/>
</dbReference>
<dbReference type="GO" id="GO:0008360">
    <property type="term" value="P:regulation of cell shape"/>
    <property type="evidence" value="ECO:0007669"/>
    <property type="project" value="UniProtKB-KW"/>
</dbReference>
<evidence type="ECO:0000256" key="16">
    <source>
        <dbReference type="ARBA" id="ARBA00048493"/>
    </source>
</evidence>
<feature type="region of interest" description="Pyrophosphorylase" evidence="18">
    <location>
        <begin position="1"/>
        <end position="235"/>
    </location>
</feature>
<sequence length="470" mass="50615">MEEAWAVVLAAGLGTRMRSERAKVLHPVGGQPMLQKVQAVLRDAGFHRQVVVVGHQAEEVARVAGEVPGVILRVARQAEPLGTAHAVLQAMAALDGVVSGTVLVAYGDTPLLRAGTVRRLHEAHRPGETLCTLLTAEAADPTGYGRIVRDPAGGRFVRVVEEKDADPETRRVREINAGLYLFDLAALRRVLPEVEAANRQGEYYLPDAVARLAREGGVETVRLEDAEEIQGINDRVQLARAEKVLRRRILEHWMVQGVTVIDPDTTFVDEEVELGQDTVLLPFTFLEGRTRVGARCRLGPNARLVDSRLGDDVEVQMSVLLEADVGEACRIGPFAYLRPGARLAARVKVGDFVEVKNSTIGAGTKVPHLSYVGDATLGAGVNVGAGTITCNYDGRQKHRTVVGDDAFIGSNSSLVAPVTVGEGAYVAAGSVITRRVPAEALAIGRGRQRNVERWAGRRRSNDGERGAGER</sequence>
<keyword evidence="22" id="KW-1185">Reference proteome</keyword>
<evidence type="ECO:0000256" key="7">
    <source>
        <dbReference type="ARBA" id="ARBA00022723"/>
    </source>
</evidence>
<dbReference type="KEGG" id="lpil:LIP_3599"/>
<evidence type="ECO:0000259" key="20">
    <source>
        <dbReference type="Pfam" id="PF12804"/>
    </source>
</evidence>
<dbReference type="PANTHER" id="PTHR43584">
    <property type="entry name" value="NUCLEOTIDYL TRANSFERASE"/>
    <property type="match status" value="1"/>
</dbReference>
<dbReference type="InterPro" id="IPR018357">
    <property type="entry name" value="Hexapep_transf_CS"/>
</dbReference>
<evidence type="ECO:0000313" key="22">
    <source>
        <dbReference type="Proteomes" id="UP000065807"/>
    </source>
</evidence>
<dbReference type="RefSeq" id="WP_068141086.1">
    <property type="nucleotide sequence ID" value="NZ_AP014924.1"/>
</dbReference>
<feature type="binding site" evidence="18">
    <location>
        <position position="77"/>
    </location>
    <ligand>
        <name>UDP-N-acetyl-alpha-D-glucosamine</name>
        <dbReference type="ChEBI" id="CHEBI:57705"/>
    </ligand>
</feature>
<evidence type="ECO:0000256" key="2">
    <source>
        <dbReference type="ARBA" id="ARBA00007707"/>
    </source>
</evidence>
<feature type="binding site" evidence="18">
    <location>
        <position position="356"/>
    </location>
    <ligand>
        <name>UDP-N-acetyl-alpha-D-glucosamine</name>
        <dbReference type="ChEBI" id="CHEBI:57705"/>
    </ligand>
</feature>
<comment type="subcellular location">
    <subcellularLocation>
        <location evidence="1 18">Cytoplasm</location>
    </subcellularLocation>
</comment>
<feature type="binding site" evidence="18">
    <location>
        <position position="382"/>
    </location>
    <ligand>
        <name>UDP-N-acetyl-alpha-D-glucosamine</name>
        <dbReference type="ChEBI" id="CHEBI:57705"/>
    </ligand>
</feature>
<evidence type="ECO:0000256" key="1">
    <source>
        <dbReference type="ARBA" id="ARBA00004496"/>
    </source>
</evidence>
<reference evidence="22" key="2">
    <citation type="journal article" date="2016" name="Int. J. Syst. Evol. Microbiol.">
        <title>Complete genome sequence and cell structure of Limnochorda pilosa, a Gram-negative spore-former within the phylum Firmicutes.</title>
        <authorList>
            <person name="Watanabe M."/>
            <person name="Kojima H."/>
            <person name="Fukui M."/>
        </authorList>
    </citation>
    <scope>NUCLEOTIDE SEQUENCE [LARGE SCALE GENOMIC DNA]</scope>
    <source>
        <strain evidence="22">HC45</strain>
    </source>
</reference>
<name>A0A0K2SQJ8_LIMPI</name>
<dbReference type="UniPathway" id="UPA00113">
    <property type="reaction ID" value="UER00532"/>
</dbReference>
<dbReference type="GO" id="GO:0000287">
    <property type="term" value="F:magnesium ion binding"/>
    <property type="evidence" value="ECO:0007669"/>
    <property type="project" value="UniProtKB-UniRule"/>
</dbReference>
<evidence type="ECO:0000256" key="10">
    <source>
        <dbReference type="ARBA" id="ARBA00022960"/>
    </source>
</evidence>
<dbReference type="Gene3D" id="2.160.10.10">
    <property type="entry name" value="Hexapeptide repeat proteins"/>
    <property type="match status" value="1"/>
</dbReference>
<feature type="binding site" evidence="18">
    <location>
        <begin position="106"/>
        <end position="108"/>
    </location>
    <ligand>
        <name>UDP-N-acetyl-alpha-D-glucosamine</name>
        <dbReference type="ChEBI" id="CHEBI:57705"/>
    </ligand>
</feature>
<comment type="similarity">
    <text evidence="3 18">In the N-terminal section; belongs to the N-acetylglucosamine-1-phosphate uridyltransferase family.</text>
</comment>
<dbReference type="GO" id="GO:0016020">
    <property type="term" value="C:membrane"/>
    <property type="evidence" value="ECO:0007669"/>
    <property type="project" value="GOC"/>
</dbReference>
<dbReference type="HAMAP" id="MF_01631">
    <property type="entry name" value="GlmU"/>
    <property type="match status" value="1"/>
</dbReference>
<feature type="binding site" evidence="18">
    <location>
        <position position="385"/>
    </location>
    <ligand>
        <name>acetyl-CoA</name>
        <dbReference type="ChEBI" id="CHEBI:57288"/>
    </ligand>
</feature>
<dbReference type="OrthoDB" id="9775031at2"/>
<organism evidence="21 22">
    <name type="scientific">Limnochorda pilosa</name>
    <dbReference type="NCBI Taxonomy" id="1555112"/>
    <lineage>
        <taxon>Bacteria</taxon>
        <taxon>Bacillati</taxon>
        <taxon>Bacillota</taxon>
        <taxon>Limnochordia</taxon>
        <taxon>Limnochordales</taxon>
        <taxon>Limnochordaceae</taxon>
        <taxon>Limnochorda</taxon>
    </lineage>
</organism>
<evidence type="ECO:0000256" key="15">
    <source>
        <dbReference type="ARBA" id="ARBA00048247"/>
    </source>
</evidence>
<feature type="binding site" evidence="18">
    <location>
        <position position="108"/>
    </location>
    <ligand>
        <name>Mg(2+)</name>
        <dbReference type="ChEBI" id="CHEBI:18420"/>
    </ligand>
</feature>
<dbReference type="EC" id="2.3.1.157" evidence="18"/>
<dbReference type="SUPFAM" id="SSF53448">
    <property type="entry name" value="Nucleotide-diphospho-sugar transferases"/>
    <property type="match status" value="1"/>
</dbReference>
<evidence type="ECO:0000256" key="6">
    <source>
        <dbReference type="ARBA" id="ARBA00022695"/>
    </source>
</evidence>
<evidence type="ECO:0000256" key="4">
    <source>
        <dbReference type="ARBA" id="ARBA00022490"/>
    </source>
</evidence>
<gene>
    <name evidence="18" type="primary">glmU</name>
    <name evidence="21" type="ORF">LIP_3599</name>
</gene>
<comment type="pathway">
    <text evidence="18">Bacterial outer membrane biogenesis; LPS lipid A biosynthesis.</text>
</comment>
<feature type="binding site" evidence="18">
    <location>
        <position position="176"/>
    </location>
    <ligand>
        <name>UDP-N-acetyl-alpha-D-glucosamine</name>
        <dbReference type="ChEBI" id="CHEBI:57705"/>
    </ligand>
</feature>
<evidence type="ECO:0000256" key="17">
    <source>
        <dbReference type="ARBA" id="ARBA00049628"/>
    </source>
</evidence>
<dbReference type="GO" id="GO:0071555">
    <property type="term" value="P:cell wall organization"/>
    <property type="evidence" value="ECO:0007669"/>
    <property type="project" value="UniProtKB-KW"/>
</dbReference>
<accession>A0A0K2SQJ8</accession>
<feature type="binding site" evidence="18">
    <location>
        <begin position="391"/>
        <end position="392"/>
    </location>
    <ligand>
        <name>acetyl-CoA</name>
        <dbReference type="ChEBI" id="CHEBI:57288"/>
    </ligand>
</feature>
<dbReference type="EMBL" id="AP014924">
    <property type="protein sequence ID" value="BAS29408.1"/>
    <property type="molecule type" value="Genomic_DNA"/>
</dbReference>
<dbReference type="InterPro" id="IPR025877">
    <property type="entry name" value="MobA-like_NTP_Trfase"/>
</dbReference>
<dbReference type="InterPro" id="IPR005882">
    <property type="entry name" value="Bifunctional_GlmU"/>
</dbReference>
<dbReference type="Gene3D" id="3.90.550.10">
    <property type="entry name" value="Spore Coat Polysaccharide Biosynthesis Protein SpsA, Chain A"/>
    <property type="match status" value="1"/>
</dbReference>
<keyword evidence="10 18" id="KW-0133">Cell shape</keyword>
<dbReference type="CDD" id="cd02540">
    <property type="entry name" value="GT2_GlmU_N_bac"/>
    <property type="match status" value="1"/>
</dbReference>
<dbReference type="GO" id="GO:0019134">
    <property type="term" value="F:glucosamine-1-phosphate N-acetyltransferase activity"/>
    <property type="evidence" value="ECO:0007669"/>
    <property type="project" value="UniProtKB-UniRule"/>
</dbReference>
<comment type="function">
    <text evidence="17 18">Catalyzes the last two sequential reactions in the de novo biosynthetic pathway for UDP-N-acetylglucosamine (UDP-GlcNAc). The C-terminal domain catalyzes the transfer of acetyl group from acetyl coenzyme A to glucosamine-1-phosphate (GlcN-1-P) to produce N-acetylglucosamine-1-phosphate (GlcNAc-1-P), which is converted into UDP-GlcNAc by the transfer of uridine 5-monophosphate (from uridine 5-triphosphate), a reaction catalyzed by the N-terminal domain.</text>
</comment>
<comment type="cofactor">
    <cofactor evidence="18">
        <name>Mg(2+)</name>
        <dbReference type="ChEBI" id="CHEBI:18420"/>
    </cofactor>
    <text evidence="18">Binds 1 Mg(2+) ion per subunit.</text>
</comment>
<dbReference type="Pfam" id="PF00132">
    <property type="entry name" value="Hexapep"/>
    <property type="match status" value="1"/>
</dbReference>
<feature type="compositionally biased region" description="Basic and acidic residues" evidence="19">
    <location>
        <begin position="449"/>
        <end position="470"/>
    </location>
</feature>
<feature type="binding site" evidence="18">
    <location>
        <position position="371"/>
    </location>
    <ligand>
        <name>UDP-N-acetyl-alpha-D-glucosamine</name>
        <dbReference type="ChEBI" id="CHEBI:57705"/>
    </ligand>
</feature>
<dbReference type="GO" id="GO:0006048">
    <property type="term" value="P:UDP-N-acetylglucosamine biosynthetic process"/>
    <property type="evidence" value="ECO:0007669"/>
    <property type="project" value="UniProtKB-UniPathway"/>
</dbReference>
<feature type="binding site" evidence="18">
    <location>
        <position position="445"/>
    </location>
    <ligand>
        <name>acetyl-CoA</name>
        <dbReference type="ChEBI" id="CHEBI:57288"/>
    </ligand>
</feature>
<dbReference type="InterPro" id="IPR001451">
    <property type="entry name" value="Hexapep"/>
</dbReference>
<keyword evidence="14 18" id="KW-0961">Cell wall biogenesis/degradation</keyword>
<comment type="pathway">
    <text evidence="18">Nucleotide-sugar biosynthesis; UDP-N-acetyl-alpha-D-glucosamine biosynthesis; UDP-N-acetyl-alpha-D-glucosamine from N-acetyl-alpha-D-glucosamine 1-phosphate: step 1/1.</text>
</comment>
<dbReference type="GO" id="GO:0003977">
    <property type="term" value="F:UDP-N-acetylglucosamine diphosphorylase activity"/>
    <property type="evidence" value="ECO:0007669"/>
    <property type="project" value="UniProtKB-UniRule"/>
</dbReference>
<dbReference type="InterPro" id="IPR029044">
    <property type="entry name" value="Nucleotide-diphossugar_trans"/>
</dbReference>
<dbReference type="SUPFAM" id="SSF51161">
    <property type="entry name" value="Trimeric LpxA-like enzymes"/>
    <property type="match status" value="1"/>
</dbReference>
<feature type="domain" description="MobA-like NTP transferase" evidence="20">
    <location>
        <begin position="6"/>
        <end position="135"/>
    </location>
</feature>
<dbReference type="Pfam" id="PF12804">
    <property type="entry name" value="NTP_transf_3"/>
    <property type="match status" value="1"/>
</dbReference>
<evidence type="ECO:0000256" key="12">
    <source>
        <dbReference type="ARBA" id="ARBA00023268"/>
    </source>
</evidence>
<feature type="binding site" evidence="18">
    <location>
        <position position="338"/>
    </location>
    <ligand>
        <name>UDP-N-acetyl-alpha-D-glucosamine</name>
        <dbReference type="ChEBI" id="CHEBI:57705"/>
    </ligand>
</feature>
<feature type="binding site" evidence="18">
    <location>
        <position position="233"/>
    </location>
    <ligand>
        <name>Mg(2+)</name>
        <dbReference type="ChEBI" id="CHEBI:18420"/>
    </ligand>
</feature>
<feature type="region of interest" description="N-acetyltransferase" evidence="18">
    <location>
        <begin position="257"/>
        <end position="470"/>
    </location>
</feature>
<evidence type="ECO:0000256" key="18">
    <source>
        <dbReference type="HAMAP-Rule" id="MF_01631"/>
    </source>
</evidence>
<comment type="similarity">
    <text evidence="2 18">In the C-terminal section; belongs to the transferase hexapeptide repeat family.</text>
</comment>
<dbReference type="STRING" id="1555112.LIP_3599"/>
<dbReference type="CDD" id="cd03353">
    <property type="entry name" value="LbH_GlmU_C"/>
    <property type="match status" value="1"/>
</dbReference>
<comment type="pathway">
    <text evidence="18">Nucleotide-sugar biosynthesis; UDP-N-acetyl-alpha-D-glucosamine biosynthesis; N-acetyl-alpha-D-glucosamine 1-phosphate from alpha-D-glucosamine 6-phosphate (route II): step 2/2.</text>
</comment>
<dbReference type="NCBIfam" id="TIGR01173">
    <property type="entry name" value="glmU"/>
    <property type="match status" value="1"/>
</dbReference>
<protein>
    <recommendedName>
        <fullName evidence="18">Bifunctional protein GlmU</fullName>
    </recommendedName>
    <domain>
        <recommendedName>
            <fullName evidence="18">UDP-N-acetylglucosamine pyrophosphorylase</fullName>
            <ecNumber evidence="18">2.7.7.23</ecNumber>
        </recommendedName>
        <alternativeName>
            <fullName evidence="18">N-acetylglucosamine-1-phosphate uridyltransferase</fullName>
        </alternativeName>
    </domain>
    <domain>
        <recommendedName>
            <fullName evidence="18">Glucosamine-1-phosphate N-acetyltransferase</fullName>
            <ecNumber evidence="18">2.3.1.157</ecNumber>
        </recommendedName>
    </domain>
</protein>
<keyword evidence="12 18" id="KW-0511">Multifunctional enzyme</keyword>
<feature type="binding site" evidence="18">
    <location>
        <position position="233"/>
    </location>
    <ligand>
        <name>UDP-N-acetyl-alpha-D-glucosamine</name>
        <dbReference type="ChEBI" id="CHEBI:57705"/>
    </ligand>
</feature>
<dbReference type="InterPro" id="IPR011004">
    <property type="entry name" value="Trimer_LpxA-like_sf"/>
</dbReference>
<feature type="region of interest" description="Disordered" evidence="19">
    <location>
        <begin position="447"/>
        <end position="470"/>
    </location>
</feature>
<evidence type="ECO:0000256" key="13">
    <source>
        <dbReference type="ARBA" id="ARBA00023315"/>
    </source>
</evidence>
<dbReference type="NCBIfam" id="NF010934">
    <property type="entry name" value="PRK14354.1"/>
    <property type="match status" value="1"/>
</dbReference>
<keyword evidence="8 18" id="KW-0677">Repeat</keyword>
<keyword evidence="4 18" id="KW-0963">Cytoplasm</keyword>
<keyword evidence="6 18" id="KW-0548">Nucleotidyltransferase</keyword>
<evidence type="ECO:0000313" key="21">
    <source>
        <dbReference type="EMBL" id="BAS29408.1"/>
    </source>
</evidence>
<comment type="subunit">
    <text evidence="18">Homotrimer.</text>
</comment>
<feature type="binding site" evidence="18">
    <location>
        <position position="145"/>
    </location>
    <ligand>
        <name>UDP-N-acetyl-alpha-D-glucosamine</name>
        <dbReference type="ChEBI" id="CHEBI:57705"/>
    </ligand>
</feature>
<dbReference type="PANTHER" id="PTHR43584:SF3">
    <property type="entry name" value="BIFUNCTIONAL PROTEIN GLMU"/>
    <property type="match status" value="1"/>
</dbReference>
<dbReference type="PROSITE" id="PS00101">
    <property type="entry name" value="HEXAPEP_TRANSFERASES"/>
    <property type="match status" value="1"/>
</dbReference>
<dbReference type="UniPathway" id="UPA00973"/>